<evidence type="ECO:0000313" key="4">
    <source>
        <dbReference type="Proteomes" id="UP000628736"/>
    </source>
</evidence>
<feature type="compositionally biased region" description="Basic and acidic residues" evidence="1">
    <location>
        <begin position="11"/>
        <end position="24"/>
    </location>
</feature>
<dbReference type="EMBL" id="JACOPO010000014">
    <property type="protein sequence ID" value="MBC5723753.1"/>
    <property type="molecule type" value="Genomic_DNA"/>
</dbReference>
<evidence type="ECO:0000313" key="3">
    <source>
        <dbReference type="EMBL" id="MBC5723753.1"/>
    </source>
</evidence>
<accession>A0A8J6JCS0</accession>
<evidence type="ECO:0000259" key="2">
    <source>
        <dbReference type="Pfam" id="PF18909"/>
    </source>
</evidence>
<dbReference type="RefSeq" id="WP_186853449.1">
    <property type="nucleotide sequence ID" value="NZ_JACOPO010000014.1"/>
</dbReference>
<comment type="caution">
    <text evidence="3">The sequence shown here is derived from an EMBL/GenBank/DDBJ whole genome shotgun (WGS) entry which is preliminary data.</text>
</comment>
<sequence>MSEVIITSTWGHEDDQQAKADAGKPRPTLTPVSLIDAVTAVRMYGNEKYHDPENWRQVEPQRYRDALYRHWLAYLKGEKCDQESGLPHLWHLACNAAFLIEMEGSIHDGEGGH</sequence>
<feature type="region of interest" description="Disordered" evidence="1">
    <location>
        <begin position="1"/>
        <end position="27"/>
    </location>
</feature>
<dbReference type="Pfam" id="PF18909">
    <property type="entry name" value="dGTP_diPhyd_N"/>
    <property type="match status" value="1"/>
</dbReference>
<protein>
    <recommendedName>
        <fullName evidence="2">dATP/dGTP diphosphohydrolase N-terminal domain-containing protein</fullName>
    </recommendedName>
</protein>
<organism evidence="3 4">
    <name type="scientific">Flintibacter hominis</name>
    <dbReference type="NCBI Taxonomy" id="2763048"/>
    <lineage>
        <taxon>Bacteria</taxon>
        <taxon>Bacillati</taxon>
        <taxon>Bacillota</taxon>
        <taxon>Clostridia</taxon>
        <taxon>Eubacteriales</taxon>
        <taxon>Flintibacter</taxon>
    </lineage>
</organism>
<reference evidence="3" key="1">
    <citation type="submission" date="2020-08" db="EMBL/GenBank/DDBJ databases">
        <title>Genome public.</title>
        <authorList>
            <person name="Liu C."/>
            <person name="Sun Q."/>
        </authorList>
    </citation>
    <scope>NUCLEOTIDE SEQUENCE</scope>
    <source>
        <strain evidence="3">NSJ-23</strain>
    </source>
</reference>
<proteinExistence type="predicted"/>
<dbReference type="AlphaFoldDB" id="A0A8J6JCS0"/>
<name>A0A8J6JCS0_9FIRM</name>
<feature type="compositionally biased region" description="Polar residues" evidence="1">
    <location>
        <begin position="1"/>
        <end position="10"/>
    </location>
</feature>
<evidence type="ECO:0000256" key="1">
    <source>
        <dbReference type="SAM" id="MobiDB-lite"/>
    </source>
</evidence>
<dbReference type="InterPro" id="IPR044038">
    <property type="entry name" value="dATP/dGTP_diPOhydrolase_N"/>
</dbReference>
<keyword evidence="4" id="KW-1185">Reference proteome</keyword>
<dbReference type="Proteomes" id="UP000628736">
    <property type="component" value="Unassembled WGS sequence"/>
</dbReference>
<gene>
    <name evidence="3" type="ORF">H8S11_13175</name>
</gene>
<feature type="domain" description="dATP/dGTP diphosphohydrolase N-terminal" evidence="2">
    <location>
        <begin position="15"/>
        <end position="103"/>
    </location>
</feature>